<gene>
    <name evidence="2" type="ORF">DIABBA_LOCUS6724</name>
</gene>
<organism evidence="2 3">
    <name type="scientific">Diabrotica balteata</name>
    <name type="common">Banded cucumber beetle</name>
    <dbReference type="NCBI Taxonomy" id="107213"/>
    <lineage>
        <taxon>Eukaryota</taxon>
        <taxon>Metazoa</taxon>
        <taxon>Ecdysozoa</taxon>
        <taxon>Arthropoda</taxon>
        <taxon>Hexapoda</taxon>
        <taxon>Insecta</taxon>
        <taxon>Pterygota</taxon>
        <taxon>Neoptera</taxon>
        <taxon>Endopterygota</taxon>
        <taxon>Coleoptera</taxon>
        <taxon>Polyphaga</taxon>
        <taxon>Cucujiformia</taxon>
        <taxon>Chrysomeloidea</taxon>
        <taxon>Chrysomelidae</taxon>
        <taxon>Galerucinae</taxon>
        <taxon>Diabroticina</taxon>
        <taxon>Diabroticites</taxon>
        <taxon>Diabrotica</taxon>
    </lineage>
</organism>
<dbReference type="Proteomes" id="UP001153709">
    <property type="component" value="Chromosome 4"/>
</dbReference>
<dbReference type="AlphaFoldDB" id="A0A9N9XC11"/>
<dbReference type="EMBL" id="OU898279">
    <property type="protein sequence ID" value="CAG9833314.1"/>
    <property type="molecule type" value="Genomic_DNA"/>
</dbReference>
<dbReference type="PANTHER" id="PTHR10773:SF19">
    <property type="match status" value="1"/>
</dbReference>
<sequence length="615" mass="71894">MLTKWRRGNKATDDLVVVMELEFSARRKSSTTGYRRNRNWKCVKEFVMKPKHLVPIFPTSFYGRKYRRLDVALQDDATATIEHELDTVIIPPDADPQTDEEELDKNNLEVVKYIFSIVVIGEIELQHINRSNEKESEDEDSLSLFKRLNNLQSKRTKKISQKWTKNIVDTMKLETRNSVIFEQSKRANHGFNASDFDPYITDENSDYEPPSVPHLNVNQSQHVNELLENNTSDSAHVTPKRTRKKRLNIKGHKKQIRKNARLQGLEYETAKGKKVMQKELKVYEHRCRYKCHEINEADRQMLFTRFYQLKSYDLQTNFIASYISKIAPKRKIAQAVSHKQFSTIIKLMGVRVCKPFFLKTLDITTRRFLIVGNKKTDEGFIETDQRGRFSPINKISDVVRDDVTHIKMFPRYRSHYSRLDNRCSRCLPENLNVSKMYSLYSDWCTEKNKAKVKESYYRHIFATEFNLKFYRPHSDTCHTCDKLNNMSISDDSDATETWTPINHNNGCNKIESSEENISLSAAHILIRQKMDKGNQTETNTEIPGNVPVIDNETYADLHFRDQNKTRKQKSNTTRWKSAQAKDNRNYGKSYTNSKGNQVASRSIKSPCNEEKFSVD</sequence>
<evidence type="ECO:0000313" key="3">
    <source>
        <dbReference type="Proteomes" id="UP001153709"/>
    </source>
</evidence>
<reference evidence="2" key="1">
    <citation type="submission" date="2022-01" db="EMBL/GenBank/DDBJ databases">
        <authorList>
            <person name="King R."/>
        </authorList>
    </citation>
    <scope>NUCLEOTIDE SEQUENCE</scope>
</reference>
<evidence type="ECO:0000313" key="2">
    <source>
        <dbReference type="EMBL" id="CAG9833314.1"/>
    </source>
</evidence>
<evidence type="ECO:0000256" key="1">
    <source>
        <dbReference type="SAM" id="MobiDB-lite"/>
    </source>
</evidence>
<proteinExistence type="predicted"/>
<protein>
    <submittedName>
        <fullName evidence="2">Uncharacterized protein</fullName>
    </submittedName>
</protein>
<dbReference type="PANTHER" id="PTHR10773">
    <property type="entry name" value="DNA-DIRECTED RNA POLYMERASES I, II, AND III SUBUNIT RPABC2"/>
    <property type="match status" value="1"/>
</dbReference>
<accession>A0A9N9XC11</accession>
<feature type="compositionally biased region" description="Polar residues" evidence="1">
    <location>
        <begin position="586"/>
        <end position="605"/>
    </location>
</feature>
<name>A0A9N9XC11_DIABA</name>
<keyword evidence="3" id="KW-1185">Reference proteome</keyword>
<dbReference type="OrthoDB" id="6753578at2759"/>
<feature type="region of interest" description="Disordered" evidence="1">
    <location>
        <begin position="562"/>
        <end position="615"/>
    </location>
</feature>